<name>A0ABW2YUB9_9SPHI</name>
<accession>A0ABW2YUB9</accession>
<proteinExistence type="predicted"/>
<protein>
    <submittedName>
        <fullName evidence="2">Glycosyltransferase family 2 protein</fullName>
    </submittedName>
</protein>
<feature type="domain" description="Glycosyltransferase 2-like" evidence="1">
    <location>
        <begin position="4"/>
        <end position="145"/>
    </location>
</feature>
<dbReference type="Pfam" id="PF00535">
    <property type="entry name" value="Glycos_transf_2"/>
    <property type="match status" value="1"/>
</dbReference>
<dbReference type="PANTHER" id="PTHR22916:SF3">
    <property type="entry name" value="UDP-GLCNAC:BETAGAL BETA-1,3-N-ACETYLGLUCOSAMINYLTRANSFERASE-LIKE PROTEIN 1"/>
    <property type="match status" value="1"/>
</dbReference>
<dbReference type="EMBL" id="JBHTHU010000005">
    <property type="protein sequence ID" value="MFD0749631.1"/>
    <property type="molecule type" value="Genomic_DNA"/>
</dbReference>
<sequence length="248" mass="28039">MLVSIITPCFNCSKYISETMGSVLRQTYTEWEHIIVDDGSSDGSVNIVKQTAGSDPRVKLVLLDKNGGVANARNEGVKSAQGKFIAFLDSDDLWDENKLAKQVQFMVKNDYTFTHTSYRQIDSEGNTLVKKIGVSNKVDYNKLLQHNEIGCLTAMYDVTKLGKFYFPKIGHEDFAAWLQILKTGHASFGLDEVLASYRVHANTVSSNKLIAAGYTWHILRMEERIPLIRASYLFSIYVVKSLYKYLKK</sequence>
<dbReference type="SUPFAM" id="SSF53448">
    <property type="entry name" value="Nucleotide-diphospho-sugar transferases"/>
    <property type="match status" value="1"/>
</dbReference>
<dbReference type="InterPro" id="IPR029044">
    <property type="entry name" value="Nucleotide-diphossugar_trans"/>
</dbReference>
<dbReference type="RefSeq" id="WP_377098170.1">
    <property type="nucleotide sequence ID" value="NZ_JBHTHU010000005.1"/>
</dbReference>
<comment type="caution">
    <text evidence="2">The sequence shown here is derived from an EMBL/GenBank/DDBJ whole genome shotgun (WGS) entry which is preliminary data.</text>
</comment>
<evidence type="ECO:0000313" key="2">
    <source>
        <dbReference type="EMBL" id="MFD0749631.1"/>
    </source>
</evidence>
<dbReference type="CDD" id="cd00761">
    <property type="entry name" value="Glyco_tranf_GTA_type"/>
    <property type="match status" value="1"/>
</dbReference>
<reference evidence="3" key="1">
    <citation type="journal article" date="2019" name="Int. J. Syst. Evol. Microbiol.">
        <title>The Global Catalogue of Microorganisms (GCM) 10K type strain sequencing project: providing services to taxonomists for standard genome sequencing and annotation.</title>
        <authorList>
            <consortium name="The Broad Institute Genomics Platform"/>
            <consortium name="The Broad Institute Genome Sequencing Center for Infectious Disease"/>
            <person name="Wu L."/>
            <person name="Ma J."/>
        </authorList>
    </citation>
    <scope>NUCLEOTIDE SEQUENCE [LARGE SCALE GENOMIC DNA]</scope>
    <source>
        <strain evidence="3">CCUG 63418</strain>
    </source>
</reference>
<dbReference type="InterPro" id="IPR001173">
    <property type="entry name" value="Glyco_trans_2-like"/>
</dbReference>
<dbReference type="PANTHER" id="PTHR22916">
    <property type="entry name" value="GLYCOSYLTRANSFERASE"/>
    <property type="match status" value="1"/>
</dbReference>
<evidence type="ECO:0000313" key="3">
    <source>
        <dbReference type="Proteomes" id="UP001596958"/>
    </source>
</evidence>
<dbReference type="Gene3D" id="3.90.550.10">
    <property type="entry name" value="Spore Coat Polysaccharide Biosynthesis Protein SpsA, Chain A"/>
    <property type="match status" value="1"/>
</dbReference>
<evidence type="ECO:0000259" key="1">
    <source>
        <dbReference type="Pfam" id="PF00535"/>
    </source>
</evidence>
<dbReference type="Proteomes" id="UP001596958">
    <property type="component" value="Unassembled WGS sequence"/>
</dbReference>
<keyword evidence="3" id="KW-1185">Reference proteome</keyword>
<gene>
    <name evidence="2" type="ORF">ACFQZS_05715</name>
</gene>
<organism evidence="2 3">
    <name type="scientific">Mucilaginibacter calamicampi</name>
    <dbReference type="NCBI Taxonomy" id="1302352"/>
    <lineage>
        <taxon>Bacteria</taxon>
        <taxon>Pseudomonadati</taxon>
        <taxon>Bacteroidota</taxon>
        <taxon>Sphingobacteriia</taxon>
        <taxon>Sphingobacteriales</taxon>
        <taxon>Sphingobacteriaceae</taxon>
        <taxon>Mucilaginibacter</taxon>
    </lineage>
</organism>